<name>A0A078FE39_BRANA</name>
<dbReference type="Gramene" id="CDY10373">
    <property type="protein sequence ID" value="CDY10373"/>
    <property type="gene ID" value="GSBRNA2T00032275001"/>
</dbReference>
<proteinExistence type="predicted"/>
<accession>A0A078FE39</accession>
<dbReference type="AlphaFoldDB" id="A0A078FE39"/>
<evidence type="ECO:0000313" key="2">
    <source>
        <dbReference type="EMBL" id="CDY10373.1"/>
    </source>
</evidence>
<evidence type="ECO:0000256" key="1">
    <source>
        <dbReference type="SAM" id="MobiDB-lite"/>
    </source>
</evidence>
<dbReference type="PaxDb" id="3708-A0A078FE39"/>
<reference evidence="2 3" key="1">
    <citation type="journal article" date="2014" name="Science">
        <title>Plant genetics. Early allopolyploid evolution in the post-Neolithic Brassica napus oilseed genome.</title>
        <authorList>
            <person name="Chalhoub B."/>
            <person name="Denoeud F."/>
            <person name="Liu S."/>
            <person name="Parkin I.A."/>
            <person name="Tang H."/>
            <person name="Wang X."/>
            <person name="Chiquet J."/>
            <person name="Belcram H."/>
            <person name="Tong C."/>
            <person name="Samans B."/>
            <person name="Correa M."/>
            <person name="Da Silva C."/>
            <person name="Just J."/>
            <person name="Falentin C."/>
            <person name="Koh C.S."/>
            <person name="Le Clainche I."/>
            <person name="Bernard M."/>
            <person name="Bento P."/>
            <person name="Noel B."/>
            <person name="Labadie K."/>
            <person name="Alberti A."/>
            <person name="Charles M."/>
            <person name="Arnaud D."/>
            <person name="Guo H."/>
            <person name="Daviaud C."/>
            <person name="Alamery S."/>
            <person name="Jabbari K."/>
            <person name="Zhao M."/>
            <person name="Edger P.P."/>
            <person name="Chelaifa H."/>
            <person name="Tack D."/>
            <person name="Lassalle G."/>
            <person name="Mestiri I."/>
            <person name="Schnel N."/>
            <person name="Le Paslier M.C."/>
            <person name="Fan G."/>
            <person name="Renault V."/>
            <person name="Bayer P.E."/>
            <person name="Golicz A.A."/>
            <person name="Manoli S."/>
            <person name="Lee T.H."/>
            <person name="Thi V.H."/>
            <person name="Chalabi S."/>
            <person name="Hu Q."/>
            <person name="Fan C."/>
            <person name="Tollenaere R."/>
            <person name="Lu Y."/>
            <person name="Battail C."/>
            <person name="Shen J."/>
            <person name="Sidebottom C.H."/>
            <person name="Wang X."/>
            <person name="Canaguier A."/>
            <person name="Chauveau A."/>
            <person name="Berard A."/>
            <person name="Deniot G."/>
            <person name="Guan M."/>
            <person name="Liu Z."/>
            <person name="Sun F."/>
            <person name="Lim Y.P."/>
            <person name="Lyons E."/>
            <person name="Town C.D."/>
            <person name="Bancroft I."/>
            <person name="Wang X."/>
            <person name="Meng J."/>
            <person name="Ma J."/>
            <person name="Pires J.C."/>
            <person name="King G.J."/>
            <person name="Brunel D."/>
            <person name="Delourme R."/>
            <person name="Renard M."/>
            <person name="Aury J.M."/>
            <person name="Adams K.L."/>
            <person name="Batley J."/>
            <person name="Snowdon R.J."/>
            <person name="Tost J."/>
            <person name="Edwards D."/>
            <person name="Zhou Y."/>
            <person name="Hua W."/>
            <person name="Sharpe A.G."/>
            <person name="Paterson A.H."/>
            <person name="Guan C."/>
            <person name="Wincker P."/>
        </authorList>
    </citation>
    <scope>NUCLEOTIDE SEQUENCE [LARGE SCALE GENOMIC DNA]</scope>
    <source>
        <strain evidence="3">cv. Darmor-bzh</strain>
    </source>
</reference>
<protein>
    <submittedName>
        <fullName evidence="2">BnaCnng02740D protein</fullName>
    </submittedName>
</protein>
<feature type="compositionally biased region" description="Basic residues" evidence="1">
    <location>
        <begin position="30"/>
        <end position="39"/>
    </location>
</feature>
<dbReference type="EMBL" id="LK032003">
    <property type="protein sequence ID" value="CDY10373.1"/>
    <property type="molecule type" value="Genomic_DNA"/>
</dbReference>
<sequence length="48" mass="5701">MKKNPLTQSEDLTIKGFERFRFSLMDGQKHKSTHTKGKKKKEEISCRF</sequence>
<keyword evidence="3" id="KW-1185">Reference proteome</keyword>
<dbReference type="Proteomes" id="UP000028999">
    <property type="component" value="Unassembled WGS sequence"/>
</dbReference>
<evidence type="ECO:0000313" key="3">
    <source>
        <dbReference type="Proteomes" id="UP000028999"/>
    </source>
</evidence>
<gene>
    <name evidence="2" type="primary">BnaCnng02740D</name>
    <name evidence="2" type="ORF">GSBRNA2T00032275001</name>
</gene>
<organism evidence="2 3">
    <name type="scientific">Brassica napus</name>
    <name type="common">Rape</name>
    <dbReference type="NCBI Taxonomy" id="3708"/>
    <lineage>
        <taxon>Eukaryota</taxon>
        <taxon>Viridiplantae</taxon>
        <taxon>Streptophyta</taxon>
        <taxon>Embryophyta</taxon>
        <taxon>Tracheophyta</taxon>
        <taxon>Spermatophyta</taxon>
        <taxon>Magnoliopsida</taxon>
        <taxon>eudicotyledons</taxon>
        <taxon>Gunneridae</taxon>
        <taxon>Pentapetalae</taxon>
        <taxon>rosids</taxon>
        <taxon>malvids</taxon>
        <taxon>Brassicales</taxon>
        <taxon>Brassicaceae</taxon>
        <taxon>Brassiceae</taxon>
        <taxon>Brassica</taxon>
    </lineage>
</organism>
<feature type="region of interest" description="Disordered" evidence="1">
    <location>
        <begin position="27"/>
        <end position="48"/>
    </location>
</feature>